<dbReference type="Gene3D" id="1.10.287.130">
    <property type="match status" value="1"/>
</dbReference>
<evidence type="ECO:0000256" key="9">
    <source>
        <dbReference type="SAM" id="Phobius"/>
    </source>
</evidence>
<dbReference type="PANTHER" id="PTHR42878:SF7">
    <property type="entry name" value="SENSOR HISTIDINE KINASE GLRK"/>
    <property type="match status" value="1"/>
</dbReference>
<sequence length="562" mass="65189">MRFFLVLIVLLLFAPNAVSQNYVKENNEISDLIYKNQYTEAQTYIYRLMNTQKPDKYEQVLLKLFLSDIQRLLAHPKKAAEYSKEALQISFRDGTRGLRSRGYIFHKIANLFYERKVYDSAYFYARKSMLFAEKYNRKEIVTDNKMINLPIIGYYYLVNNNPKLAKETFLQSIKLFTENGSECETSLQYNKLSDVAISTNNLNEAENYGLKALKIAADCRISSYEISAVNKLIEIYKLQNNAAKLYQYFKQKEMLMSAIKFDEQRKNLLALEVKYQSQIREKENKLLKIQNVAQANRSRVFIVIIILSAMILIGFMLIAFYLQRKNRLIRKQKNELEKLNTLNQKIFSIISHDFKSPLTNLQQTIELTENEVLDFESFPMLAYGIKQQINQTTLILENLLSWAQSEMNDAARANVLCQPKLVAAETILQLEMFLNRKNLTVEIDIPNNLLIKIPSEILKIVYRNIISNAIKYSYENGQIEIGYEQAESYFFVKDNGAGISEKNLQRLFTNKVQSAQGTSAETGYGIGLHITYEMIRKFGGEIWAENNPEKGAIIKFTIPLQK</sequence>
<dbReference type="InterPro" id="IPR003594">
    <property type="entry name" value="HATPase_dom"/>
</dbReference>
<dbReference type="InterPro" id="IPR003661">
    <property type="entry name" value="HisK_dim/P_dom"/>
</dbReference>
<evidence type="ECO:0000256" key="3">
    <source>
        <dbReference type="ARBA" id="ARBA00022553"/>
    </source>
</evidence>
<dbReference type="EC" id="2.7.13.3" evidence="2"/>
<evidence type="ECO:0000259" key="11">
    <source>
        <dbReference type="PROSITE" id="PS50109"/>
    </source>
</evidence>
<evidence type="ECO:0000256" key="1">
    <source>
        <dbReference type="ARBA" id="ARBA00000085"/>
    </source>
</evidence>
<dbReference type="GO" id="GO:0030295">
    <property type="term" value="F:protein kinase activator activity"/>
    <property type="evidence" value="ECO:0007669"/>
    <property type="project" value="TreeGrafter"/>
</dbReference>
<keyword evidence="4" id="KW-0808">Transferase</keyword>
<evidence type="ECO:0000313" key="13">
    <source>
        <dbReference type="Proteomes" id="UP000199580"/>
    </source>
</evidence>
<evidence type="ECO:0000256" key="10">
    <source>
        <dbReference type="SAM" id="SignalP"/>
    </source>
</evidence>
<feature type="transmembrane region" description="Helical" evidence="9">
    <location>
        <begin position="300"/>
        <end position="322"/>
    </location>
</feature>
<dbReference type="GO" id="GO:0005524">
    <property type="term" value="F:ATP binding"/>
    <property type="evidence" value="ECO:0007669"/>
    <property type="project" value="UniProtKB-KW"/>
</dbReference>
<feature type="chain" id="PRO_5011787384" description="histidine kinase" evidence="10">
    <location>
        <begin position="20"/>
        <end position="562"/>
    </location>
</feature>
<dbReference type="InterPro" id="IPR036890">
    <property type="entry name" value="HATPase_C_sf"/>
</dbReference>
<dbReference type="Gene3D" id="1.25.40.10">
    <property type="entry name" value="Tetratricopeptide repeat domain"/>
    <property type="match status" value="1"/>
</dbReference>
<keyword evidence="10" id="KW-0732">Signal</keyword>
<dbReference type="STRING" id="1128970.SAMN04487935_3478"/>
<dbReference type="AlphaFoldDB" id="A0A1G9CCS5"/>
<keyword evidence="9" id="KW-1133">Transmembrane helix</keyword>
<keyword evidence="9" id="KW-0812">Transmembrane</keyword>
<keyword evidence="5" id="KW-0547">Nucleotide-binding</keyword>
<keyword evidence="9" id="KW-0472">Membrane</keyword>
<dbReference type="Proteomes" id="UP000199580">
    <property type="component" value="Unassembled WGS sequence"/>
</dbReference>
<evidence type="ECO:0000256" key="7">
    <source>
        <dbReference type="ARBA" id="ARBA00022840"/>
    </source>
</evidence>
<dbReference type="PRINTS" id="PR00344">
    <property type="entry name" value="BCTRLSENSOR"/>
</dbReference>
<name>A0A1G9CCS5_9FLAO</name>
<accession>A0A1G9CCS5</accession>
<feature type="domain" description="Histidine kinase" evidence="11">
    <location>
        <begin position="349"/>
        <end position="562"/>
    </location>
</feature>
<keyword evidence="3" id="KW-0597">Phosphoprotein</keyword>
<dbReference type="EMBL" id="FNEZ01000007">
    <property type="protein sequence ID" value="SDK49488.1"/>
    <property type="molecule type" value="Genomic_DNA"/>
</dbReference>
<evidence type="ECO:0000256" key="8">
    <source>
        <dbReference type="ARBA" id="ARBA00023012"/>
    </source>
</evidence>
<dbReference type="SUPFAM" id="SSF55874">
    <property type="entry name" value="ATPase domain of HSP90 chaperone/DNA topoisomerase II/histidine kinase"/>
    <property type="match status" value="1"/>
</dbReference>
<dbReference type="InterPro" id="IPR011990">
    <property type="entry name" value="TPR-like_helical_dom_sf"/>
</dbReference>
<organism evidence="12 13">
    <name type="scientific">Flavobacterium noncentrifugens</name>
    <dbReference type="NCBI Taxonomy" id="1128970"/>
    <lineage>
        <taxon>Bacteria</taxon>
        <taxon>Pseudomonadati</taxon>
        <taxon>Bacteroidota</taxon>
        <taxon>Flavobacteriia</taxon>
        <taxon>Flavobacteriales</taxon>
        <taxon>Flavobacteriaceae</taxon>
        <taxon>Flavobacterium</taxon>
    </lineage>
</organism>
<protein>
    <recommendedName>
        <fullName evidence="2">histidine kinase</fullName>
        <ecNumber evidence="2">2.7.13.3</ecNumber>
    </recommendedName>
</protein>
<dbReference type="GO" id="GO:0000155">
    <property type="term" value="F:phosphorelay sensor kinase activity"/>
    <property type="evidence" value="ECO:0007669"/>
    <property type="project" value="InterPro"/>
</dbReference>
<evidence type="ECO:0000256" key="4">
    <source>
        <dbReference type="ARBA" id="ARBA00022679"/>
    </source>
</evidence>
<dbReference type="GO" id="GO:0000156">
    <property type="term" value="F:phosphorelay response regulator activity"/>
    <property type="evidence" value="ECO:0007669"/>
    <property type="project" value="TreeGrafter"/>
</dbReference>
<dbReference type="PROSITE" id="PS50109">
    <property type="entry name" value="HIS_KIN"/>
    <property type="match status" value="1"/>
</dbReference>
<proteinExistence type="predicted"/>
<dbReference type="RefSeq" id="WP_170227588.1">
    <property type="nucleotide sequence ID" value="NZ_BKAI01000010.1"/>
</dbReference>
<dbReference type="Gene3D" id="3.30.565.10">
    <property type="entry name" value="Histidine kinase-like ATPase, C-terminal domain"/>
    <property type="match status" value="1"/>
</dbReference>
<keyword evidence="8" id="KW-0902">Two-component regulatory system</keyword>
<evidence type="ECO:0000256" key="5">
    <source>
        <dbReference type="ARBA" id="ARBA00022741"/>
    </source>
</evidence>
<feature type="signal peptide" evidence="10">
    <location>
        <begin position="1"/>
        <end position="19"/>
    </location>
</feature>
<dbReference type="GO" id="GO:0007234">
    <property type="term" value="P:osmosensory signaling via phosphorelay pathway"/>
    <property type="evidence" value="ECO:0007669"/>
    <property type="project" value="TreeGrafter"/>
</dbReference>
<dbReference type="PANTHER" id="PTHR42878">
    <property type="entry name" value="TWO-COMPONENT HISTIDINE KINASE"/>
    <property type="match status" value="1"/>
</dbReference>
<dbReference type="InterPro" id="IPR005467">
    <property type="entry name" value="His_kinase_dom"/>
</dbReference>
<dbReference type="SMART" id="SM00387">
    <property type="entry name" value="HATPase_c"/>
    <property type="match status" value="1"/>
</dbReference>
<dbReference type="Pfam" id="PF02518">
    <property type="entry name" value="HATPase_c"/>
    <property type="match status" value="1"/>
</dbReference>
<dbReference type="InterPro" id="IPR004358">
    <property type="entry name" value="Sig_transdc_His_kin-like_C"/>
</dbReference>
<keyword evidence="7" id="KW-0067">ATP-binding</keyword>
<dbReference type="CDD" id="cd00082">
    <property type="entry name" value="HisKA"/>
    <property type="match status" value="1"/>
</dbReference>
<keyword evidence="13" id="KW-1185">Reference proteome</keyword>
<dbReference type="SUPFAM" id="SSF48452">
    <property type="entry name" value="TPR-like"/>
    <property type="match status" value="1"/>
</dbReference>
<keyword evidence="6 12" id="KW-0418">Kinase</keyword>
<evidence type="ECO:0000256" key="6">
    <source>
        <dbReference type="ARBA" id="ARBA00022777"/>
    </source>
</evidence>
<dbReference type="CDD" id="cd00075">
    <property type="entry name" value="HATPase"/>
    <property type="match status" value="1"/>
</dbReference>
<gene>
    <name evidence="12" type="ORF">SAMN04487935_3478</name>
</gene>
<evidence type="ECO:0000256" key="2">
    <source>
        <dbReference type="ARBA" id="ARBA00012438"/>
    </source>
</evidence>
<comment type="catalytic activity">
    <reaction evidence="1">
        <text>ATP + protein L-histidine = ADP + protein N-phospho-L-histidine.</text>
        <dbReference type="EC" id="2.7.13.3"/>
    </reaction>
</comment>
<dbReference type="SUPFAM" id="SSF47384">
    <property type="entry name" value="Homodimeric domain of signal transducing histidine kinase"/>
    <property type="match status" value="1"/>
</dbReference>
<evidence type="ECO:0000313" key="12">
    <source>
        <dbReference type="EMBL" id="SDK49488.1"/>
    </source>
</evidence>
<dbReference type="InterPro" id="IPR036097">
    <property type="entry name" value="HisK_dim/P_sf"/>
</dbReference>
<reference evidence="12 13" key="1">
    <citation type="submission" date="2016-10" db="EMBL/GenBank/DDBJ databases">
        <authorList>
            <person name="de Groot N.N."/>
        </authorList>
    </citation>
    <scope>NUCLEOTIDE SEQUENCE [LARGE SCALE GENOMIC DNA]</scope>
    <source>
        <strain evidence="12 13">CGMCC 1.10076</strain>
    </source>
</reference>
<dbReference type="InterPro" id="IPR050351">
    <property type="entry name" value="BphY/WalK/GraS-like"/>
</dbReference>